<organism evidence="1 2">
    <name type="scientific">Tritrichomonas musculus</name>
    <dbReference type="NCBI Taxonomy" id="1915356"/>
    <lineage>
        <taxon>Eukaryota</taxon>
        <taxon>Metamonada</taxon>
        <taxon>Parabasalia</taxon>
        <taxon>Tritrichomonadida</taxon>
        <taxon>Tritrichomonadidae</taxon>
        <taxon>Tritrichomonas</taxon>
    </lineage>
</organism>
<dbReference type="Proteomes" id="UP001470230">
    <property type="component" value="Unassembled WGS sequence"/>
</dbReference>
<proteinExistence type="predicted"/>
<accession>A0ABR2K7X3</accession>
<name>A0ABR2K7X3_9EUKA</name>
<evidence type="ECO:0000313" key="2">
    <source>
        <dbReference type="Proteomes" id="UP001470230"/>
    </source>
</evidence>
<sequence>MFTLEKLERMIPTVVITRFEISQGNLLLRLDRLGTHVTENKIGNIRSLVHQDETVGKLIHVASKNDFIKTISKANEKKRKKRLDQGRVTLSTGYQDIDFGGTAEEISQLLLNEINYILGKPNSIDMKTFTNKLETFIEQCQYNPKFLIL</sequence>
<keyword evidence="2" id="KW-1185">Reference proteome</keyword>
<dbReference type="EMBL" id="JAPFFF010000006">
    <property type="protein sequence ID" value="KAK8886948.1"/>
    <property type="molecule type" value="Genomic_DNA"/>
</dbReference>
<evidence type="ECO:0000313" key="1">
    <source>
        <dbReference type="EMBL" id="KAK8886948.1"/>
    </source>
</evidence>
<gene>
    <name evidence="1" type="ORF">M9Y10_037983</name>
</gene>
<reference evidence="1 2" key="1">
    <citation type="submission" date="2024-04" db="EMBL/GenBank/DDBJ databases">
        <title>Tritrichomonas musculus Genome.</title>
        <authorList>
            <person name="Alves-Ferreira E."/>
            <person name="Grigg M."/>
            <person name="Lorenzi H."/>
            <person name="Galac M."/>
        </authorList>
    </citation>
    <scope>NUCLEOTIDE SEQUENCE [LARGE SCALE GENOMIC DNA]</scope>
    <source>
        <strain evidence="1 2">EAF2021</strain>
    </source>
</reference>
<comment type="caution">
    <text evidence="1">The sequence shown here is derived from an EMBL/GenBank/DDBJ whole genome shotgun (WGS) entry which is preliminary data.</text>
</comment>
<protein>
    <submittedName>
        <fullName evidence="1">Uncharacterized protein</fullName>
    </submittedName>
</protein>